<dbReference type="PROSITE" id="PS50943">
    <property type="entry name" value="HTH_CROC1"/>
    <property type="match status" value="1"/>
</dbReference>
<dbReference type="KEGG" id="nhu:H0264_20110"/>
<dbReference type="Gene3D" id="3.30.450.180">
    <property type="match status" value="1"/>
</dbReference>
<organism evidence="2 3">
    <name type="scientific">Nocardia huaxiensis</name>
    <dbReference type="NCBI Taxonomy" id="2755382"/>
    <lineage>
        <taxon>Bacteria</taxon>
        <taxon>Bacillati</taxon>
        <taxon>Actinomycetota</taxon>
        <taxon>Actinomycetes</taxon>
        <taxon>Mycobacteriales</taxon>
        <taxon>Nocardiaceae</taxon>
        <taxon>Nocardia</taxon>
    </lineage>
</organism>
<protein>
    <submittedName>
        <fullName evidence="2">Helix-turn-helix domain-containing protein</fullName>
    </submittedName>
</protein>
<dbReference type="Proteomes" id="UP000515512">
    <property type="component" value="Chromosome"/>
</dbReference>
<dbReference type="SUPFAM" id="SSF47413">
    <property type="entry name" value="lambda repressor-like DNA-binding domains"/>
    <property type="match status" value="1"/>
</dbReference>
<dbReference type="GO" id="GO:0003677">
    <property type="term" value="F:DNA binding"/>
    <property type="evidence" value="ECO:0007669"/>
    <property type="project" value="InterPro"/>
</dbReference>
<dbReference type="InterPro" id="IPR010982">
    <property type="entry name" value="Lambda_DNA-bd_dom_sf"/>
</dbReference>
<evidence type="ECO:0000259" key="1">
    <source>
        <dbReference type="PROSITE" id="PS50943"/>
    </source>
</evidence>
<gene>
    <name evidence="2" type="ORF">H0264_20110</name>
</gene>
<dbReference type="Pfam" id="PF17765">
    <property type="entry name" value="MLTR_LBD"/>
    <property type="match status" value="1"/>
</dbReference>
<dbReference type="InterPro" id="IPR041413">
    <property type="entry name" value="MLTR_LBD"/>
</dbReference>
<evidence type="ECO:0000313" key="2">
    <source>
        <dbReference type="EMBL" id="QLY27763.1"/>
    </source>
</evidence>
<dbReference type="RefSeq" id="WP_181578971.1">
    <property type="nucleotide sequence ID" value="NZ_CP059399.1"/>
</dbReference>
<dbReference type="SMART" id="SM00530">
    <property type="entry name" value="HTH_XRE"/>
    <property type="match status" value="1"/>
</dbReference>
<dbReference type="Pfam" id="PF13560">
    <property type="entry name" value="HTH_31"/>
    <property type="match status" value="1"/>
</dbReference>
<dbReference type="AlphaFoldDB" id="A0A7D6ZH18"/>
<accession>A0A7D6ZH18</accession>
<dbReference type="PANTHER" id="PTHR35010">
    <property type="entry name" value="BLL4672 PROTEIN-RELATED"/>
    <property type="match status" value="1"/>
</dbReference>
<sequence>MTDLARELPVPTFGQLLRRLRDTRGVSRERLAFNTGVSSSYITHLEKGSRAHPTDQVVAAFLRYLDRVEQISGSDRRQLLDLAGLTSTAYPTDAELAAEITPDMRRILDCTRPAVIVAAGGNLLLRNAGWEQAFPGVTESGNGFRWLFGHELAPCVLPDWDRECALSVRTFRLAMGGPWGAPFADLLEEMLTYPAFRLGWADANVGAIPPAWRMRLRDLNTGEERTVLVQTGQLSSGAYPGWLISQLLLPI</sequence>
<dbReference type="PANTHER" id="PTHR35010:SF2">
    <property type="entry name" value="BLL4672 PROTEIN"/>
    <property type="match status" value="1"/>
</dbReference>
<name>A0A7D6ZH18_9NOCA</name>
<proteinExistence type="predicted"/>
<dbReference type="Gene3D" id="1.10.260.40">
    <property type="entry name" value="lambda repressor-like DNA-binding domains"/>
    <property type="match status" value="1"/>
</dbReference>
<dbReference type="CDD" id="cd00093">
    <property type="entry name" value="HTH_XRE"/>
    <property type="match status" value="1"/>
</dbReference>
<dbReference type="EMBL" id="CP059399">
    <property type="protein sequence ID" value="QLY27763.1"/>
    <property type="molecule type" value="Genomic_DNA"/>
</dbReference>
<reference evidence="2 3" key="1">
    <citation type="submission" date="2020-07" db="EMBL/GenBank/DDBJ databases">
        <authorList>
            <person name="Zhuang K."/>
            <person name="Ran Y."/>
        </authorList>
    </citation>
    <scope>NUCLEOTIDE SEQUENCE [LARGE SCALE GENOMIC DNA]</scope>
    <source>
        <strain evidence="2 3">WCH-YHL-001</strain>
    </source>
</reference>
<keyword evidence="3" id="KW-1185">Reference proteome</keyword>
<feature type="domain" description="HTH cro/C1-type" evidence="1">
    <location>
        <begin position="17"/>
        <end position="71"/>
    </location>
</feature>
<evidence type="ECO:0000313" key="3">
    <source>
        <dbReference type="Proteomes" id="UP000515512"/>
    </source>
</evidence>
<dbReference type="InterPro" id="IPR001387">
    <property type="entry name" value="Cro/C1-type_HTH"/>
</dbReference>